<name>A0A9X2DLZ5_9BACI</name>
<dbReference type="PANTHER" id="PTHR43523">
    <property type="entry name" value="GLUCOSE-1-PHOSPHATE ADENYLYLTRANSFERASE-RELATED"/>
    <property type="match status" value="1"/>
</dbReference>
<dbReference type="GO" id="GO:0008878">
    <property type="term" value="F:glucose-1-phosphate adenylyltransferase activity"/>
    <property type="evidence" value="ECO:0007669"/>
    <property type="project" value="UniProtKB-EC"/>
</dbReference>
<organism evidence="5 6">
    <name type="scientific">Halalkalibacter oceani</name>
    <dbReference type="NCBI Taxonomy" id="1653776"/>
    <lineage>
        <taxon>Bacteria</taxon>
        <taxon>Bacillati</taxon>
        <taxon>Bacillota</taxon>
        <taxon>Bacilli</taxon>
        <taxon>Bacillales</taxon>
        <taxon>Bacillaceae</taxon>
        <taxon>Halalkalibacter</taxon>
    </lineage>
</organism>
<dbReference type="PANTHER" id="PTHR43523:SF6">
    <property type="entry name" value="GLYCOGEN BIOSYNTHESIS PROTEIN GLGD"/>
    <property type="match status" value="1"/>
</dbReference>
<dbReference type="AlphaFoldDB" id="A0A9X2DLZ5"/>
<evidence type="ECO:0000313" key="6">
    <source>
        <dbReference type="Proteomes" id="UP001139179"/>
    </source>
</evidence>
<dbReference type="GO" id="GO:0005978">
    <property type="term" value="P:glycogen biosynthetic process"/>
    <property type="evidence" value="ECO:0007669"/>
    <property type="project" value="UniProtKB-KW"/>
</dbReference>
<keyword evidence="6" id="KW-1185">Reference proteome</keyword>
<dbReference type="InterPro" id="IPR005835">
    <property type="entry name" value="NTP_transferase_dom"/>
</dbReference>
<comment type="caution">
    <text evidence="5">The sequence shown here is derived from an EMBL/GenBank/DDBJ whole genome shotgun (WGS) entry which is preliminary data.</text>
</comment>
<keyword evidence="5" id="KW-0808">Transferase</keyword>
<dbReference type="InterPro" id="IPR011004">
    <property type="entry name" value="Trimer_LpxA-like_sf"/>
</dbReference>
<dbReference type="EMBL" id="JAMBOL010000001">
    <property type="protein sequence ID" value="MCM3712585.1"/>
    <property type="molecule type" value="Genomic_DNA"/>
</dbReference>
<comment type="similarity">
    <text evidence="1">Belongs to the bacterial/plant glucose-1-phosphate adenylyltransferase family.</text>
</comment>
<dbReference type="CDD" id="cd02508">
    <property type="entry name" value="ADP_Glucose_PP"/>
    <property type="match status" value="1"/>
</dbReference>
<dbReference type="SUPFAM" id="SSF51161">
    <property type="entry name" value="Trimeric LpxA-like enzymes"/>
    <property type="match status" value="1"/>
</dbReference>
<dbReference type="CDD" id="cd04651">
    <property type="entry name" value="LbH_G1P_AT_C"/>
    <property type="match status" value="1"/>
</dbReference>
<dbReference type="Pfam" id="PF24894">
    <property type="entry name" value="Hexapep_GlmU"/>
    <property type="match status" value="1"/>
</dbReference>
<evidence type="ECO:0000256" key="2">
    <source>
        <dbReference type="ARBA" id="ARBA00023056"/>
    </source>
</evidence>
<dbReference type="InterPro" id="IPR056818">
    <property type="entry name" value="GlmU/GlgC-like_hexapep"/>
</dbReference>
<dbReference type="NCBIfam" id="TIGR02092">
    <property type="entry name" value="glgD"/>
    <property type="match status" value="1"/>
</dbReference>
<dbReference type="RefSeq" id="WP_251221462.1">
    <property type="nucleotide sequence ID" value="NZ_JAMBOL010000001.1"/>
</dbReference>
<dbReference type="InterPro" id="IPR029044">
    <property type="entry name" value="Nucleotide-diphossugar_trans"/>
</dbReference>
<dbReference type="EC" id="2.7.7.27" evidence="5"/>
<keyword evidence="5" id="KW-0548">Nucleotidyltransferase</keyword>
<dbReference type="Gene3D" id="2.160.10.10">
    <property type="entry name" value="Hexapeptide repeat proteins"/>
    <property type="match status" value="1"/>
</dbReference>
<dbReference type="Proteomes" id="UP001139179">
    <property type="component" value="Unassembled WGS sequence"/>
</dbReference>
<evidence type="ECO:0000259" key="4">
    <source>
        <dbReference type="Pfam" id="PF24894"/>
    </source>
</evidence>
<feature type="domain" description="Nucleotidyl transferase" evidence="3">
    <location>
        <begin position="19"/>
        <end position="151"/>
    </location>
</feature>
<dbReference type="InterPro" id="IPR011831">
    <property type="entry name" value="ADP-Glc_PPase"/>
</dbReference>
<dbReference type="Pfam" id="PF00483">
    <property type="entry name" value="NTP_transferase"/>
    <property type="match status" value="1"/>
</dbReference>
<feature type="domain" description="Glucose-1-phosphate adenylyltransferase/Bifunctional protein GlmU-like C-terminal hexapeptide" evidence="4">
    <location>
        <begin position="276"/>
        <end position="350"/>
    </location>
</feature>
<proteinExistence type="inferred from homology"/>
<evidence type="ECO:0000259" key="3">
    <source>
        <dbReference type="Pfam" id="PF00483"/>
    </source>
</evidence>
<gene>
    <name evidence="5" type="primary">glgD</name>
    <name evidence="5" type="ORF">M3202_00690</name>
</gene>
<evidence type="ECO:0000256" key="1">
    <source>
        <dbReference type="ARBA" id="ARBA00010443"/>
    </source>
</evidence>
<dbReference type="Gene3D" id="3.90.550.10">
    <property type="entry name" value="Spore Coat Polysaccharide Biosynthesis Protein SpsA, Chain A"/>
    <property type="match status" value="1"/>
</dbReference>
<reference evidence="5" key="1">
    <citation type="submission" date="2022-05" db="EMBL/GenBank/DDBJ databases">
        <title>Comparative Genomics of Spacecraft Associated Microbes.</title>
        <authorList>
            <person name="Tran M.T."/>
            <person name="Wright A."/>
            <person name="Seuylemezian A."/>
            <person name="Eisen J."/>
            <person name="Coil D."/>
        </authorList>
    </citation>
    <scope>NUCLEOTIDE SEQUENCE</scope>
    <source>
        <strain evidence="5">214.1.1</strain>
    </source>
</reference>
<keyword evidence="2" id="KW-0320">Glycogen biosynthesis</keyword>
<protein>
    <submittedName>
        <fullName evidence="5">Glucose-1-phosphate adenylyltransferase subunit GlgD</fullName>
        <ecNumber evidence="5">2.7.7.27</ecNumber>
    </submittedName>
</protein>
<sequence>MNRLIGIIHLDKEQDFLNELTAFRCGAAVPFGGRYRVIDFVLSNMANARIKNILIFAQQKYRSLVDHVATGKAWNLERKRGGLSILPPDWHERAEQPNGDLQHFHRNRHILERDGAEYVLLTGTQHICTIDYENVFYEHLHSGHDVTVVYQPLAKQGSEHENERKLVLTDDGLVSGAVIDPANRNVYMGMLILKKSLLLELVDDCLSRNRQSFFEGIIAHLERLTVGTYRYTDYLSVINSIESYYKHSMALLEPATYKELFHALQTVYTKGKDEPPARFGTRARTSGSLIANGCIIEGTVENSILFGGVHVKPHASVRNSIIMQRSTIHEGSHVSRIIADKDAHITSKRIIRGTVHRPYVIAKRKVM</sequence>
<dbReference type="InterPro" id="IPR011832">
    <property type="entry name" value="GlgDAde_trans"/>
</dbReference>
<evidence type="ECO:0000313" key="5">
    <source>
        <dbReference type="EMBL" id="MCM3712585.1"/>
    </source>
</evidence>
<dbReference type="SUPFAM" id="SSF53448">
    <property type="entry name" value="Nucleotide-diphospho-sugar transferases"/>
    <property type="match status" value="1"/>
</dbReference>
<accession>A0A9X2DLZ5</accession>